<dbReference type="Gene3D" id="3.30.250.10">
    <property type="entry name" value="RecA protein, C-terminal domain"/>
    <property type="match status" value="1"/>
</dbReference>
<dbReference type="PANTHER" id="PTHR45900">
    <property type="entry name" value="RECA"/>
    <property type="match status" value="1"/>
</dbReference>
<keyword evidence="3" id="KW-0233">DNA recombination</keyword>
<gene>
    <name evidence="5" type="ORF">JAZ07_24935</name>
</gene>
<dbReference type="Proteomes" id="UP000886667">
    <property type="component" value="Unassembled WGS sequence"/>
</dbReference>
<name>A0A9E4N8V9_9GAMM</name>
<dbReference type="InterPro" id="IPR023400">
    <property type="entry name" value="RecA_C_sf"/>
</dbReference>
<evidence type="ECO:0000313" key="6">
    <source>
        <dbReference type="Proteomes" id="UP000886667"/>
    </source>
</evidence>
<dbReference type="PANTHER" id="PTHR45900:SF1">
    <property type="entry name" value="MITOCHONDRIAL DNA REPAIR PROTEIN RECA HOMOLOG-RELATED"/>
    <property type="match status" value="1"/>
</dbReference>
<proteinExistence type="predicted"/>
<feature type="non-terminal residue" evidence="5">
    <location>
        <position position="1"/>
    </location>
</feature>
<dbReference type="GO" id="GO:0005524">
    <property type="term" value="F:ATP binding"/>
    <property type="evidence" value="ECO:0007669"/>
    <property type="project" value="UniProtKB-KW"/>
</dbReference>
<dbReference type="GO" id="GO:0008094">
    <property type="term" value="F:ATP-dependent activity, acting on DNA"/>
    <property type="evidence" value="ECO:0007669"/>
    <property type="project" value="InterPro"/>
</dbReference>
<dbReference type="InterPro" id="IPR049261">
    <property type="entry name" value="RecA-like_C"/>
</dbReference>
<protein>
    <submittedName>
        <fullName evidence="5">DNA recombination/repair protein RecA</fullName>
    </submittedName>
</protein>
<dbReference type="InterPro" id="IPR020587">
    <property type="entry name" value="RecA_monomer-monomer_interface"/>
</dbReference>
<dbReference type="GO" id="GO:0003697">
    <property type="term" value="F:single-stranded DNA binding"/>
    <property type="evidence" value="ECO:0007669"/>
    <property type="project" value="InterPro"/>
</dbReference>
<dbReference type="SUPFAM" id="SSF54752">
    <property type="entry name" value="RecA protein, C-terminal domain"/>
    <property type="match status" value="1"/>
</dbReference>
<dbReference type="GO" id="GO:0006281">
    <property type="term" value="P:DNA repair"/>
    <property type="evidence" value="ECO:0007669"/>
    <property type="project" value="InterPro"/>
</dbReference>
<comment type="caution">
    <text evidence="5">The sequence shown here is derived from an EMBL/GenBank/DDBJ whole genome shotgun (WGS) entry which is preliminary data.</text>
</comment>
<evidence type="ECO:0000256" key="3">
    <source>
        <dbReference type="ARBA" id="ARBA00023172"/>
    </source>
</evidence>
<reference evidence="5" key="1">
    <citation type="journal article" date="2021" name="Proc. Natl. Acad. Sci. U.S.A.">
        <title>Global biogeography of chemosynthetic symbionts reveals both localized and globally distributed symbiont groups. .</title>
        <authorList>
            <person name="Osvatic J.T."/>
            <person name="Wilkins L.G.E."/>
            <person name="Leibrecht L."/>
            <person name="Leray M."/>
            <person name="Zauner S."/>
            <person name="Polzin J."/>
            <person name="Camacho Y."/>
            <person name="Gros O."/>
            <person name="van Gils J.A."/>
            <person name="Eisen J.A."/>
            <person name="Petersen J.M."/>
            <person name="Yuen B."/>
        </authorList>
    </citation>
    <scope>NUCLEOTIDE SEQUENCE</scope>
    <source>
        <strain evidence="5">MAGclacostrist064TRANS</strain>
    </source>
</reference>
<organism evidence="5 6">
    <name type="scientific">Candidatus Thiodiazotropha taylori</name>
    <dbReference type="NCBI Taxonomy" id="2792791"/>
    <lineage>
        <taxon>Bacteria</taxon>
        <taxon>Pseudomonadati</taxon>
        <taxon>Pseudomonadota</taxon>
        <taxon>Gammaproteobacteria</taxon>
        <taxon>Chromatiales</taxon>
        <taxon>Sedimenticolaceae</taxon>
        <taxon>Candidatus Thiodiazotropha</taxon>
    </lineage>
</organism>
<evidence type="ECO:0000259" key="4">
    <source>
        <dbReference type="PROSITE" id="PS50163"/>
    </source>
</evidence>
<feature type="domain" description="RecA family profile 2" evidence="4">
    <location>
        <begin position="1"/>
        <end position="27"/>
    </location>
</feature>
<sequence>VKNKVAPPFKQVQFEILYGEGISHQGEIIELGVQQGIVDKSGAWYSYNGDRIGQGKENVRNFLKENPDIADEIETRIRAELLPSPEAEEALEEAES</sequence>
<dbReference type="InterPro" id="IPR013765">
    <property type="entry name" value="DNA_recomb/repair_RecA"/>
</dbReference>
<evidence type="ECO:0000313" key="5">
    <source>
        <dbReference type="EMBL" id="MCG7949596.1"/>
    </source>
</evidence>
<accession>A0A9E4N8V9</accession>
<keyword evidence="1" id="KW-0547">Nucleotide-binding</keyword>
<dbReference type="Pfam" id="PF21096">
    <property type="entry name" value="RecA_C"/>
    <property type="match status" value="1"/>
</dbReference>
<keyword evidence="2" id="KW-0067">ATP-binding</keyword>
<dbReference type="EMBL" id="JAEPCM010000950">
    <property type="protein sequence ID" value="MCG7949596.1"/>
    <property type="molecule type" value="Genomic_DNA"/>
</dbReference>
<dbReference type="AlphaFoldDB" id="A0A9E4N8V9"/>
<evidence type="ECO:0000256" key="2">
    <source>
        <dbReference type="ARBA" id="ARBA00022840"/>
    </source>
</evidence>
<dbReference type="GO" id="GO:0005829">
    <property type="term" value="C:cytosol"/>
    <property type="evidence" value="ECO:0007669"/>
    <property type="project" value="TreeGrafter"/>
</dbReference>
<evidence type="ECO:0000256" key="1">
    <source>
        <dbReference type="ARBA" id="ARBA00022741"/>
    </source>
</evidence>
<dbReference type="PROSITE" id="PS50163">
    <property type="entry name" value="RECA_3"/>
    <property type="match status" value="1"/>
</dbReference>
<dbReference type="GO" id="GO:0006310">
    <property type="term" value="P:DNA recombination"/>
    <property type="evidence" value="ECO:0007669"/>
    <property type="project" value="UniProtKB-KW"/>
</dbReference>